<keyword evidence="2 5" id="KW-0238">DNA-binding</keyword>
<dbReference type="GO" id="GO:1990837">
    <property type="term" value="F:sequence-specific double-stranded DNA binding"/>
    <property type="evidence" value="ECO:0007669"/>
    <property type="project" value="TreeGrafter"/>
</dbReference>
<evidence type="ECO:0000313" key="8">
    <source>
        <dbReference type="Proteomes" id="UP001497482"/>
    </source>
</evidence>
<dbReference type="PANTHER" id="PTHR46789">
    <property type="entry name" value="FORKHEAD BOX PROTEIN R1"/>
    <property type="match status" value="1"/>
</dbReference>
<dbReference type="Gene3D" id="1.10.10.10">
    <property type="entry name" value="Winged helix-like DNA-binding domain superfamily/Winged helix DNA-binding domain"/>
    <property type="match status" value="1"/>
</dbReference>
<feature type="domain" description="Fork-head" evidence="6">
    <location>
        <begin position="146"/>
        <end position="215"/>
    </location>
</feature>
<evidence type="ECO:0000259" key="6">
    <source>
        <dbReference type="PROSITE" id="PS50039"/>
    </source>
</evidence>
<dbReference type="SUPFAM" id="SSF46785">
    <property type="entry name" value="Winged helix' DNA-binding domain"/>
    <property type="match status" value="1"/>
</dbReference>
<name>A0AAV2LPA7_KNICA</name>
<accession>A0AAV2LPA7</accession>
<sequence length="303" mass="34471">MTTHGSVALTDWDLDQELRLQTTTDQNFVSDSVYLLRPSSRSRTEDFSWSQTPDSFRPNPWLMVDPNIVCPLHYPLRTTPPESQTTPPHYHDAPLLLKEKVPSLSTNHHALSSLLPPVARVKKPQRKPRGSKRSDRCASVCGSWLRPPVNYSLLIGLALKYSGSLRVQQIYNFTREMFPFFQSAPDGWKNTIRHNLCFNHGFKKTFDRQSSSEGKRTSCCWYLTADGHRRLRDEMLMLAPDTLTQLQRSTANPARVRSETRRADERAAHALECLAQKSNRVECGCFLESLTVFFSGAGNGSWS</sequence>
<protein>
    <recommendedName>
        <fullName evidence="6">Fork-head domain-containing protein</fullName>
    </recommendedName>
</protein>
<evidence type="ECO:0000256" key="5">
    <source>
        <dbReference type="PROSITE-ProRule" id="PRU00089"/>
    </source>
</evidence>
<keyword evidence="1" id="KW-0805">Transcription regulation</keyword>
<dbReference type="InterPro" id="IPR036390">
    <property type="entry name" value="WH_DNA-bd_sf"/>
</dbReference>
<dbReference type="InterPro" id="IPR052328">
    <property type="entry name" value="FOX_transcription_regulators"/>
</dbReference>
<keyword evidence="4 5" id="KW-0539">Nucleus</keyword>
<keyword evidence="8" id="KW-1185">Reference proteome</keyword>
<comment type="subcellular location">
    <subcellularLocation>
        <location evidence="5">Nucleus</location>
    </subcellularLocation>
</comment>
<proteinExistence type="predicted"/>
<evidence type="ECO:0000256" key="1">
    <source>
        <dbReference type="ARBA" id="ARBA00023015"/>
    </source>
</evidence>
<dbReference type="InterPro" id="IPR001766">
    <property type="entry name" value="Fork_head_dom"/>
</dbReference>
<dbReference type="GO" id="GO:0005634">
    <property type="term" value="C:nucleus"/>
    <property type="evidence" value="ECO:0007669"/>
    <property type="project" value="UniProtKB-SubCell"/>
</dbReference>
<dbReference type="Proteomes" id="UP001497482">
    <property type="component" value="Chromosome 4"/>
</dbReference>
<evidence type="ECO:0000256" key="2">
    <source>
        <dbReference type="ARBA" id="ARBA00023125"/>
    </source>
</evidence>
<evidence type="ECO:0000256" key="3">
    <source>
        <dbReference type="ARBA" id="ARBA00023163"/>
    </source>
</evidence>
<dbReference type="EMBL" id="OZ035826">
    <property type="protein sequence ID" value="CAL1603025.1"/>
    <property type="molecule type" value="Genomic_DNA"/>
</dbReference>
<evidence type="ECO:0000313" key="7">
    <source>
        <dbReference type="EMBL" id="CAL1603025.1"/>
    </source>
</evidence>
<evidence type="ECO:0000256" key="4">
    <source>
        <dbReference type="ARBA" id="ARBA00023242"/>
    </source>
</evidence>
<reference evidence="7 8" key="1">
    <citation type="submission" date="2024-04" db="EMBL/GenBank/DDBJ databases">
        <authorList>
            <person name="Waldvogel A.-M."/>
            <person name="Schoenle A."/>
        </authorList>
    </citation>
    <scope>NUCLEOTIDE SEQUENCE [LARGE SCALE GENOMIC DNA]</scope>
</reference>
<keyword evidence="3" id="KW-0804">Transcription</keyword>
<dbReference type="PROSITE" id="PS50039">
    <property type="entry name" value="FORK_HEAD_3"/>
    <property type="match status" value="1"/>
</dbReference>
<gene>
    <name evidence="7" type="ORF">KC01_LOCUS30752</name>
</gene>
<dbReference type="AlphaFoldDB" id="A0AAV2LPA7"/>
<dbReference type="InterPro" id="IPR036388">
    <property type="entry name" value="WH-like_DNA-bd_sf"/>
</dbReference>
<dbReference type="PRINTS" id="PR00053">
    <property type="entry name" value="FORKHEAD"/>
</dbReference>
<dbReference type="GO" id="GO:0003700">
    <property type="term" value="F:DNA-binding transcription factor activity"/>
    <property type="evidence" value="ECO:0007669"/>
    <property type="project" value="InterPro"/>
</dbReference>
<feature type="DNA-binding region" description="Fork-head" evidence="5">
    <location>
        <begin position="146"/>
        <end position="215"/>
    </location>
</feature>
<dbReference type="Pfam" id="PF00250">
    <property type="entry name" value="Forkhead"/>
    <property type="match status" value="1"/>
</dbReference>
<dbReference type="PANTHER" id="PTHR46789:SF2">
    <property type="entry name" value="FORKHEAD BOX PROTEIN R2"/>
    <property type="match status" value="1"/>
</dbReference>
<dbReference type="SMART" id="SM00339">
    <property type="entry name" value="FH"/>
    <property type="match status" value="1"/>
</dbReference>
<organism evidence="7 8">
    <name type="scientific">Knipowitschia caucasica</name>
    <name type="common">Caucasian dwarf goby</name>
    <name type="synonym">Pomatoschistus caucasicus</name>
    <dbReference type="NCBI Taxonomy" id="637954"/>
    <lineage>
        <taxon>Eukaryota</taxon>
        <taxon>Metazoa</taxon>
        <taxon>Chordata</taxon>
        <taxon>Craniata</taxon>
        <taxon>Vertebrata</taxon>
        <taxon>Euteleostomi</taxon>
        <taxon>Actinopterygii</taxon>
        <taxon>Neopterygii</taxon>
        <taxon>Teleostei</taxon>
        <taxon>Neoteleostei</taxon>
        <taxon>Acanthomorphata</taxon>
        <taxon>Gobiaria</taxon>
        <taxon>Gobiiformes</taxon>
        <taxon>Gobioidei</taxon>
        <taxon>Gobiidae</taxon>
        <taxon>Gobiinae</taxon>
        <taxon>Knipowitschia</taxon>
    </lineage>
</organism>